<gene>
    <name evidence="2" type="ORF">EXM65_05885</name>
</gene>
<protein>
    <submittedName>
        <fullName evidence="2">ParM/StbA family protein</fullName>
    </submittedName>
</protein>
<dbReference type="CDD" id="cd10227">
    <property type="entry name" value="ASKHA_NBD_ParM-like"/>
    <property type="match status" value="1"/>
</dbReference>
<dbReference type="InterPro" id="IPR043129">
    <property type="entry name" value="ATPase_NBD"/>
</dbReference>
<sequence length="301" mass="34576">MENGANENKVCVVDLGNYNVKAINNKRKQISFQSNLSRDYETFPDGFKYVLLDGEYTFFEKGNFNLEYIKTQKNYTSQLLYAISLLHEDEEIIETNLVLLLPISEMQEKQKYINDLKDKEFEFTVRTNKKKDKIIKINDVFVTPEGYSSYFTLNDNVKDSNLLLIDVGGRSSDVIALEHGKPQVLKTYHIGILDLYMKLQNINADKEYKLEEIRGAIDRGYIKVTKKQLASFTQDIINEIKIDVNLSHFDNVVWTGGASKVIEEIINDILPKQCYLHENPLYSNIFGALEVGKIAFNKVGA</sequence>
<comment type="caution">
    <text evidence="2">The sequence shown here is derived from an EMBL/GenBank/DDBJ whole genome shotgun (WGS) entry which is preliminary data.</text>
</comment>
<dbReference type="Pfam" id="PF17989">
    <property type="entry name" value="ALP_N"/>
    <property type="match status" value="1"/>
</dbReference>
<dbReference type="InterPro" id="IPR040607">
    <property type="entry name" value="ALP_N"/>
</dbReference>
<dbReference type="AlphaFoldDB" id="A0A6M0SMA3"/>
<evidence type="ECO:0000259" key="1">
    <source>
        <dbReference type="Pfam" id="PF17989"/>
    </source>
</evidence>
<name>A0A6M0SMA3_CLOBO</name>
<dbReference type="EMBL" id="SGKU01000012">
    <property type="protein sequence ID" value="NFA42117.1"/>
    <property type="molecule type" value="Genomic_DNA"/>
</dbReference>
<reference evidence="2 3" key="1">
    <citation type="submission" date="2019-02" db="EMBL/GenBank/DDBJ databases">
        <title>Genome sequencing of Clostridium botulinum clinical isolates.</title>
        <authorList>
            <person name="Brunt J."/>
            <person name="Van Vliet A.H.M."/>
            <person name="Stringer S.C."/>
            <person name="Grant K.A."/>
            <person name="Carter A.C."/>
            <person name="Peck M.W."/>
        </authorList>
    </citation>
    <scope>NUCLEOTIDE SEQUENCE [LARGE SCALE GENOMIC DNA]</scope>
    <source>
        <strain evidence="2 3">H113700579</strain>
    </source>
</reference>
<feature type="domain" description="Actin-like protein N-terminal" evidence="1">
    <location>
        <begin position="13"/>
        <end position="147"/>
    </location>
</feature>
<evidence type="ECO:0000313" key="3">
    <source>
        <dbReference type="Proteomes" id="UP000472355"/>
    </source>
</evidence>
<dbReference type="Gene3D" id="3.30.420.40">
    <property type="match status" value="2"/>
</dbReference>
<dbReference type="Proteomes" id="UP000472355">
    <property type="component" value="Unassembled WGS sequence"/>
</dbReference>
<organism evidence="2 3">
    <name type="scientific">Clostridium botulinum</name>
    <dbReference type="NCBI Taxonomy" id="1491"/>
    <lineage>
        <taxon>Bacteria</taxon>
        <taxon>Bacillati</taxon>
        <taxon>Bacillota</taxon>
        <taxon>Clostridia</taxon>
        <taxon>Eubacteriales</taxon>
        <taxon>Clostridiaceae</taxon>
        <taxon>Clostridium</taxon>
    </lineage>
</organism>
<proteinExistence type="predicted"/>
<dbReference type="SUPFAM" id="SSF53067">
    <property type="entry name" value="Actin-like ATPase domain"/>
    <property type="match status" value="2"/>
</dbReference>
<accession>A0A6M0SMA3</accession>
<evidence type="ECO:0000313" key="2">
    <source>
        <dbReference type="EMBL" id="NFA42117.1"/>
    </source>
</evidence>